<dbReference type="RefSeq" id="WP_129229577.1">
    <property type="nucleotide sequence ID" value="NZ_QYBB01000056.1"/>
</dbReference>
<gene>
    <name evidence="2" type="ORF">D3273_24420</name>
</gene>
<accession>A0A4Q2U357</accession>
<reference evidence="2 3" key="1">
    <citation type="submission" date="2018-12" db="EMBL/GenBank/DDBJ databases">
        <authorList>
            <person name="Grouzdev D.S."/>
            <person name="Krutkina M.S."/>
        </authorList>
    </citation>
    <scope>NUCLEOTIDE SEQUENCE [LARGE SCALE GENOMIC DNA]</scope>
    <source>
        <strain evidence="2 3">RmlP026</strain>
    </source>
</reference>
<proteinExistence type="predicted"/>
<evidence type="ECO:0000256" key="1">
    <source>
        <dbReference type="SAM" id="MobiDB-lite"/>
    </source>
</evidence>
<keyword evidence="3" id="KW-1185">Reference proteome</keyword>
<protein>
    <submittedName>
        <fullName evidence="2">Uncharacterized protein</fullName>
    </submittedName>
</protein>
<feature type="region of interest" description="Disordered" evidence="1">
    <location>
        <begin position="32"/>
        <end position="52"/>
    </location>
</feature>
<reference evidence="2 3" key="2">
    <citation type="submission" date="2019-02" db="EMBL/GenBank/DDBJ databases">
        <title>'Lichenibacterium ramalinii' gen. nov. sp. nov., 'Lichenibacterium minor' gen. nov. sp. nov.</title>
        <authorList>
            <person name="Pankratov T."/>
        </authorList>
    </citation>
    <scope>NUCLEOTIDE SEQUENCE [LARGE SCALE GENOMIC DNA]</scope>
    <source>
        <strain evidence="2 3">RmlP026</strain>
    </source>
</reference>
<sequence>MTDRPRTPLVASLLGAFPRVEPANGNVPYVERLNGSPPGSRPPRQWHPLPVLDPEVGRDDAWRRLRLDVVR</sequence>
<organism evidence="2 3">
    <name type="scientific">Lichenibacterium minor</name>
    <dbReference type="NCBI Taxonomy" id="2316528"/>
    <lineage>
        <taxon>Bacteria</taxon>
        <taxon>Pseudomonadati</taxon>
        <taxon>Pseudomonadota</taxon>
        <taxon>Alphaproteobacteria</taxon>
        <taxon>Hyphomicrobiales</taxon>
        <taxon>Lichenihabitantaceae</taxon>
        <taxon>Lichenibacterium</taxon>
    </lineage>
</organism>
<dbReference type="Proteomes" id="UP000290759">
    <property type="component" value="Unassembled WGS sequence"/>
</dbReference>
<comment type="caution">
    <text evidence="2">The sequence shown here is derived from an EMBL/GenBank/DDBJ whole genome shotgun (WGS) entry which is preliminary data.</text>
</comment>
<dbReference type="AlphaFoldDB" id="A0A4Q2U357"/>
<evidence type="ECO:0000313" key="2">
    <source>
        <dbReference type="EMBL" id="RYC29341.1"/>
    </source>
</evidence>
<name>A0A4Q2U357_9HYPH</name>
<dbReference type="EMBL" id="QYBB01000056">
    <property type="protein sequence ID" value="RYC29341.1"/>
    <property type="molecule type" value="Genomic_DNA"/>
</dbReference>
<evidence type="ECO:0000313" key="3">
    <source>
        <dbReference type="Proteomes" id="UP000290759"/>
    </source>
</evidence>